<protein>
    <submittedName>
        <fullName evidence="1">Uncharacterized protein</fullName>
    </submittedName>
</protein>
<dbReference type="InParanoid" id="A0A194QN14"/>
<organism evidence="1 2">
    <name type="scientific">Papilio machaon</name>
    <name type="common">Old World swallowtail butterfly</name>
    <dbReference type="NCBI Taxonomy" id="76193"/>
    <lineage>
        <taxon>Eukaryota</taxon>
        <taxon>Metazoa</taxon>
        <taxon>Ecdysozoa</taxon>
        <taxon>Arthropoda</taxon>
        <taxon>Hexapoda</taxon>
        <taxon>Insecta</taxon>
        <taxon>Pterygota</taxon>
        <taxon>Neoptera</taxon>
        <taxon>Endopterygota</taxon>
        <taxon>Lepidoptera</taxon>
        <taxon>Glossata</taxon>
        <taxon>Ditrysia</taxon>
        <taxon>Papilionoidea</taxon>
        <taxon>Papilionidae</taxon>
        <taxon>Papilioninae</taxon>
        <taxon>Papilio</taxon>
    </lineage>
</organism>
<dbReference type="Proteomes" id="UP000053240">
    <property type="component" value="Unassembled WGS sequence"/>
</dbReference>
<dbReference type="AlphaFoldDB" id="A0A194QN14"/>
<dbReference type="EMBL" id="KQ461194">
    <property type="protein sequence ID" value="KPJ06902.1"/>
    <property type="molecule type" value="Genomic_DNA"/>
</dbReference>
<sequence length="78" mass="8521">MVFVYGVGAVAATSNSVSKYQRPVQSQYQSVCRPQETQFISTDYTKGLESAKKASSYSTQAGKAAARIGYKYVVKILK</sequence>
<name>A0A194QN14_PAPMA</name>
<reference evidence="1 2" key="1">
    <citation type="journal article" date="2015" name="Nat. Commun.">
        <title>Outbred genome sequencing and CRISPR/Cas9 gene editing in butterflies.</title>
        <authorList>
            <person name="Li X."/>
            <person name="Fan D."/>
            <person name="Zhang W."/>
            <person name="Liu G."/>
            <person name="Zhang L."/>
            <person name="Zhao L."/>
            <person name="Fang X."/>
            <person name="Chen L."/>
            <person name="Dong Y."/>
            <person name="Chen Y."/>
            <person name="Ding Y."/>
            <person name="Zhao R."/>
            <person name="Feng M."/>
            <person name="Zhu Y."/>
            <person name="Feng Y."/>
            <person name="Jiang X."/>
            <person name="Zhu D."/>
            <person name="Xiang H."/>
            <person name="Feng X."/>
            <person name="Li S."/>
            <person name="Wang J."/>
            <person name="Zhang G."/>
            <person name="Kronforst M.R."/>
            <person name="Wang W."/>
        </authorList>
    </citation>
    <scope>NUCLEOTIDE SEQUENCE [LARGE SCALE GENOMIC DNA]</scope>
    <source>
        <strain evidence="1">Ya'a_city_454_Pm</strain>
        <tissue evidence="1">Whole body</tissue>
    </source>
</reference>
<keyword evidence="2" id="KW-1185">Reference proteome</keyword>
<gene>
    <name evidence="1" type="ORF">RR48_11401</name>
</gene>
<proteinExistence type="predicted"/>
<evidence type="ECO:0000313" key="1">
    <source>
        <dbReference type="EMBL" id="KPJ06902.1"/>
    </source>
</evidence>
<evidence type="ECO:0000313" key="2">
    <source>
        <dbReference type="Proteomes" id="UP000053240"/>
    </source>
</evidence>
<accession>A0A194QN14</accession>